<evidence type="ECO:0000259" key="1">
    <source>
        <dbReference type="Pfam" id="PF01712"/>
    </source>
</evidence>
<sequence length="242" mass="28089">MVSRPPEPRSLPEAQVGEEGRLPTLVYLSRLEFRYIAIEGPIGVGKSELAQRLSARLDAKLVRDNTDNPFLDDFKAGRPGAAFQAQLYSLLRRHRQQVELRQSNLFAQQTVSDYLFDKDKVYAYLNLDDNELFIYQRLFDLLVTDATPPDLVIYLQIPTDSLQRRIRARDREYREDGDTPPDPDYLRELNEAYTHFFFHYESTPLLVVETSHVDLEWGESAINDLLKQMGDLGQGTRYYVPR</sequence>
<dbReference type="PANTHER" id="PTHR10513:SF46">
    <property type="entry name" value="DEOXYGUANOSINE KINASE"/>
    <property type="match status" value="1"/>
</dbReference>
<dbReference type="SUPFAM" id="SSF52540">
    <property type="entry name" value="P-loop containing nucleoside triphosphate hydrolases"/>
    <property type="match status" value="1"/>
</dbReference>
<dbReference type="Gene3D" id="3.40.50.300">
    <property type="entry name" value="P-loop containing nucleotide triphosphate hydrolases"/>
    <property type="match status" value="1"/>
</dbReference>
<dbReference type="InterPro" id="IPR031314">
    <property type="entry name" value="DNK_dom"/>
</dbReference>
<dbReference type="AlphaFoldDB" id="A0A381R917"/>
<dbReference type="EMBL" id="UINC01001737">
    <property type="protein sequence ID" value="SUZ87704.1"/>
    <property type="molecule type" value="Genomic_DNA"/>
</dbReference>
<dbReference type="PANTHER" id="PTHR10513">
    <property type="entry name" value="DEOXYNUCLEOSIDE KINASE"/>
    <property type="match status" value="1"/>
</dbReference>
<organism evidence="2">
    <name type="scientific">marine metagenome</name>
    <dbReference type="NCBI Taxonomy" id="408172"/>
    <lineage>
        <taxon>unclassified sequences</taxon>
        <taxon>metagenomes</taxon>
        <taxon>ecological metagenomes</taxon>
    </lineage>
</organism>
<dbReference type="GO" id="GO:0005524">
    <property type="term" value="F:ATP binding"/>
    <property type="evidence" value="ECO:0007669"/>
    <property type="project" value="InterPro"/>
</dbReference>
<dbReference type="InterPro" id="IPR002624">
    <property type="entry name" value="DCK/DGK"/>
</dbReference>
<dbReference type="InterPro" id="IPR027417">
    <property type="entry name" value="P-loop_NTPase"/>
</dbReference>
<gene>
    <name evidence="2" type="ORF">METZ01_LOCUS40558</name>
</gene>
<evidence type="ECO:0000313" key="2">
    <source>
        <dbReference type="EMBL" id="SUZ87704.1"/>
    </source>
</evidence>
<name>A0A381R917_9ZZZZ</name>
<dbReference type="GO" id="GO:0005737">
    <property type="term" value="C:cytoplasm"/>
    <property type="evidence" value="ECO:0007669"/>
    <property type="project" value="TreeGrafter"/>
</dbReference>
<dbReference type="CDD" id="cd01673">
    <property type="entry name" value="dNK"/>
    <property type="match status" value="1"/>
</dbReference>
<feature type="domain" description="Deoxynucleoside kinase" evidence="1">
    <location>
        <begin position="36"/>
        <end position="229"/>
    </location>
</feature>
<accession>A0A381R917</accession>
<dbReference type="InterPro" id="IPR050566">
    <property type="entry name" value="Deoxyribonucleoside_kinase"/>
</dbReference>
<protein>
    <recommendedName>
        <fullName evidence="1">Deoxynucleoside kinase domain-containing protein</fullName>
    </recommendedName>
</protein>
<dbReference type="Pfam" id="PF01712">
    <property type="entry name" value="dNK"/>
    <property type="match status" value="1"/>
</dbReference>
<dbReference type="GO" id="GO:0019136">
    <property type="term" value="F:deoxynucleoside kinase activity"/>
    <property type="evidence" value="ECO:0007669"/>
    <property type="project" value="InterPro"/>
</dbReference>
<proteinExistence type="predicted"/>
<dbReference type="PIRSF" id="PIRSF000705">
    <property type="entry name" value="DNK"/>
    <property type="match status" value="1"/>
</dbReference>
<reference evidence="2" key="1">
    <citation type="submission" date="2018-05" db="EMBL/GenBank/DDBJ databases">
        <authorList>
            <person name="Lanie J.A."/>
            <person name="Ng W.-L."/>
            <person name="Kazmierczak K.M."/>
            <person name="Andrzejewski T.M."/>
            <person name="Davidsen T.M."/>
            <person name="Wayne K.J."/>
            <person name="Tettelin H."/>
            <person name="Glass J.I."/>
            <person name="Rusch D."/>
            <person name="Podicherti R."/>
            <person name="Tsui H.-C.T."/>
            <person name="Winkler M.E."/>
        </authorList>
    </citation>
    <scope>NUCLEOTIDE SEQUENCE</scope>
</reference>